<dbReference type="AlphaFoldDB" id="A0A2A9EAH5"/>
<dbReference type="Proteomes" id="UP000221394">
    <property type="component" value="Unassembled WGS sequence"/>
</dbReference>
<name>A0A2A9EAH5_9MICO</name>
<keyword evidence="2" id="KW-1185">Reference proteome</keyword>
<dbReference type="RefSeq" id="WP_169924482.1">
    <property type="nucleotide sequence ID" value="NZ_PDJH01000001.1"/>
</dbReference>
<comment type="caution">
    <text evidence="1">The sequence shown here is derived from an EMBL/GenBank/DDBJ whole genome shotgun (WGS) entry which is preliminary data.</text>
</comment>
<accession>A0A2A9EAH5</accession>
<protein>
    <submittedName>
        <fullName evidence="1">Uncharacterized protein</fullName>
    </submittedName>
</protein>
<proteinExistence type="predicted"/>
<evidence type="ECO:0000313" key="1">
    <source>
        <dbReference type="EMBL" id="PFG35823.1"/>
    </source>
</evidence>
<reference evidence="1 2" key="1">
    <citation type="submission" date="2017-10" db="EMBL/GenBank/DDBJ databases">
        <title>Sequencing the genomes of 1000 actinobacteria strains.</title>
        <authorList>
            <person name="Klenk H.-P."/>
        </authorList>
    </citation>
    <scope>NUCLEOTIDE SEQUENCE [LARGE SCALE GENOMIC DNA]</scope>
    <source>
        <strain evidence="1 2">DSM 21574</strain>
    </source>
</reference>
<sequence length="50" mass="5650">MPGSRTGDAEVDRMLERLDGLDERPVVEHVQVVEQVHRDLEAHLAGQDED</sequence>
<dbReference type="EMBL" id="PDJH01000001">
    <property type="protein sequence ID" value="PFG35823.1"/>
    <property type="molecule type" value="Genomic_DNA"/>
</dbReference>
<organism evidence="1 2">
    <name type="scientific">Flavimobilis soli</name>
    <dbReference type="NCBI Taxonomy" id="442709"/>
    <lineage>
        <taxon>Bacteria</taxon>
        <taxon>Bacillati</taxon>
        <taxon>Actinomycetota</taxon>
        <taxon>Actinomycetes</taxon>
        <taxon>Micrococcales</taxon>
        <taxon>Jonesiaceae</taxon>
        <taxon>Flavimobilis</taxon>
    </lineage>
</organism>
<gene>
    <name evidence="1" type="ORF">ATL41_0520</name>
</gene>
<evidence type="ECO:0000313" key="2">
    <source>
        <dbReference type="Proteomes" id="UP000221394"/>
    </source>
</evidence>